<proteinExistence type="predicted"/>
<dbReference type="EMBL" id="CABVHQ010000010">
    <property type="protein sequence ID" value="VVN85366.1"/>
    <property type="molecule type" value="Genomic_DNA"/>
</dbReference>
<feature type="chain" id="PRO_5022902472" description="TIGR02285 family protein" evidence="1">
    <location>
        <begin position="24"/>
        <end position="289"/>
    </location>
</feature>
<dbReference type="NCBIfam" id="TIGR02285">
    <property type="entry name" value="TIGR02285 family protein"/>
    <property type="match status" value="1"/>
</dbReference>
<sequence length="289" mass="32043" precursor="true">MIRLLNIFPLLACLLAVPGAAQAKETLTWLLRDLPPLTIFEGPQKGRGAIDQLIPLLIASLPEYEHQIVRVNRARGMQMLRAPSFTCDPSLIWNKERAQRIVYSITSLRIISNGLAVRLQDRATLAPFISDGKVDLASLLTAGGKKLGVIAERSYGQPVDDLLQRAAAEALTTHYGNDALGSLLQMQRLGRLTALLGYWPEIRYQAQQQGISPAELAFYPIKGTEKYQSIHVGCSDTAPGHQAITRINRALGNLRQDTLSGFYAAWLDPQMRRDYLEDTKAFFQGSSEQ</sequence>
<evidence type="ECO:0000313" key="3">
    <source>
        <dbReference type="Proteomes" id="UP000337909"/>
    </source>
</evidence>
<dbReference type="AlphaFoldDB" id="A0A5E7B1U9"/>
<evidence type="ECO:0000256" key="1">
    <source>
        <dbReference type="SAM" id="SignalP"/>
    </source>
</evidence>
<keyword evidence="1" id="KW-0732">Signal</keyword>
<evidence type="ECO:0000313" key="2">
    <source>
        <dbReference type="EMBL" id="VVN85366.1"/>
    </source>
</evidence>
<dbReference type="RefSeq" id="WP_224788180.1">
    <property type="nucleotide sequence ID" value="NZ_CABVHQ010000010.1"/>
</dbReference>
<organism evidence="2 3">
    <name type="scientific">Pseudomonas fluorescens</name>
    <dbReference type="NCBI Taxonomy" id="294"/>
    <lineage>
        <taxon>Bacteria</taxon>
        <taxon>Pseudomonadati</taxon>
        <taxon>Pseudomonadota</taxon>
        <taxon>Gammaproteobacteria</taxon>
        <taxon>Pseudomonadales</taxon>
        <taxon>Pseudomonadaceae</taxon>
        <taxon>Pseudomonas</taxon>
    </lineage>
</organism>
<dbReference type="Proteomes" id="UP000337909">
    <property type="component" value="Unassembled WGS sequence"/>
</dbReference>
<gene>
    <name evidence="2" type="ORF">PS691_01421</name>
</gene>
<dbReference type="InterPro" id="IPR011972">
    <property type="entry name" value="CHP02285"/>
</dbReference>
<feature type="signal peptide" evidence="1">
    <location>
        <begin position="1"/>
        <end position="23"/>
    </location>
</feature>
<reference evidence="2 3" key="1">
    <citation type="submission" date="2019-09" db="EMBL/GenBank/DDBJ databases">
        <authorList>
            <person name="Chandra G."/>
            <person name="Truman W A."/>
        </authorList>
    </citation>
    <scope>NUCLEOTIDE SEQUENCE [LARGE SCALE GENOMIC DNA]</scope>
    <source>
        <strain evidence="2">PS691</strain>
    </source>
</reference>
<dbReference type="SUPFAM" id="SSF53850">
    <property type="entry name" value="Periplasmic binding protein-like II"/>
    <property type="match status" value="1"/>
</dbReference>
<name>A0A5E7B1U9_PSEFL</name>
<protein>
    <recommendedName>
        <fullName evidence="4">TIGR02285 family protein</fullName>
    </recommendedName>
</protein>
<evidence type="ECO:0008006" key="4">
    <source>
        <dbReference type="Google" id="ProtNLM"/>
    </source>
</evidence>
<accession>A0A5E7B1U9</accession>